<gene>
    <name evidence="8" type="ORF">EDB81DRAFT_908642</name>
</gene>
<evidence type="ECO:0000256" key="3">
    <source>
        <dbReference type="ARBA" id="ARBA00022670"/>
    </source>
</evidence>
<dbReference type="InterPro" id="IPR001563">
    <property type="entry name" value="Peptidase_S10"/>
</dbReference>
<evidence type="ECO:0000256" key="4">
    <source>
        <dbReference type="ARBA" id="ARBA00022729"/>
    </source>
</evidence>
<keyword evidence="3" id="KW-0645">Protease</keyword>
<dbReference type="InterPro" id="IPR029058">
    <property type="entry name" value="AB_hydrolase_fold"/>
</dbReference>
<comment type="similarity">
    <text evidence="1">Belongs to the peptidase S10 family.</text>
</comment>
<evidence type="ECO:0000256" key="6">
    <source>
        <dbReference type="ARBA" id="ARBA00023180"/>
    </source>
</evidence>
<keyword evidence="9" id="KW-1185">Reference proteome</keyword>
<feature type="signal peptide" evidence="7">
    <location>
        <begin position="1"/>
        <end position="19"/>
    </location>
</feature>
<sequence length="529" mass="59685">MRCSTFVALILSGIAPVLACNDCGNPEHKSPRPNRGKPAFVDGKFAQYMNNTAACEKRKEVPNFTGFIKVGKKYENSKMWFWLFEQRDSLGYEPLVLHLGGGPGLPGSQSLLDGTGPCVVRPKTEWPIDNEDHYLHDAARVLYVDALFGTGYSTGPEVKTTEEAVKYLSQFLQRFYMKFWKFHKGPLMIWGADYNAHLAAAFAAEILRKNHVAAQKGYNGTWVPVPLRLLGFDSPRLDLTIQHKAAIDYSHENKWRKLISAQDRDILLKEFTTKYEDRFTECGLNRSMNCTKEIAEQKALWHTLTHGRAFGKGPELERHASLDNIRRIRQKDDPIELERLSEATSKTKWISSEKTQKIIGLTGGRINLGPLKYEPYNVGLEKKFWQSGDAIRSSLPDLDLVLSAGIPTMFVVGGTDFNTNSIGVLRVAEAIKHPGQEKFKKAETLQFGTEEREKIGSTNKEGWVWKDDAATVKTAGNITFITVKSAGHHVAKWTPNTLTKCFKWHIEGYSPGREHRSSSGRMRNYYGPQ</sequence>
<feature type="chain" id="PRO_5040305770" evidence="7">
    <location>
        <begin position="20"/>
        <end position="529"/>
    </location>
</feature>
<organism evidence="8 9">
    <name type="scientific">Dactylonectria macrodidyma</name>
    <dbReference type="NCBI Taxonomy" id="307937"/>
    <lineage>
        <taxon>Eukaryota</taxon>
        <taxon>Fungi</taxon>
        <taxon>Dikarya</taxon>
        <taxon>Ascomycota</taxon>
        <taxon>Pezizomycotina</taxon>
        <taxon>Sordariomycetes</taxon>
        <taxon>Hypocreomycetidae</taxon>
        <taxon>Hypocreales</taxon>
        <taxon>Nectriaceae</taxon>
        <taxon>Dactylonectria</taxon>
    </lineage>
</organism>
<protein>
    <submittedName>
        <fullName evidence="8">Alpha/Beta hydrolase protein</fullName>
    </submittedName>
</protein>
<evidence type="ECO:0000256" key="5">
    <source>
        <dbReference type="ARBA" id="ARBA00022801"/>
    </source>
</evidence>
<evidence type="ECO:0000313" key="9">
    <source>
        <dbReference type="Proteomes" id="UP000738349"/>
    </source>
</evidence>
<keyword evidence="2" id="KW-0121">Carboxypeptidase</keyword>
<evidence type="ECO:0000256" key="7">
    <source>
        <dbReference type="SAM" id="SignalP"/>
    </source>
</evidence>
<dbReference type="OrthoDB" id="443318at2759"/>
<keyword evidence="6" id="KW-0325">Glycoprotein</keyword>
<keyword evidence="5 8" id="KW-0378">Hydrolase</keyword>
<dbReference type="Gene3D" id="3.40.50.1820">
    <property type="entry name" value="alpha/beta hydrolase"/>
    <property type="match status" value="1"/>
</dbReference>
<keyword evidence="4 7" id="KW-0732">Signal</keyword>
<dbReference type="Pfam" id="PF00450">
    <property type="entry name" value="Peptidase_S10"/>
    <property type="match status" value="1"/>
</dbReference>
<name>A0A9P9FNZ8_9HYPO</name>
<dbReference type="AlphaFoldDB" id="A0A9P9FNZ8"/>
<accession>A0A9P9FNZ8</accession>
<evidence type="ECO:0000313" key="8">
    <source>
        <dbReference type="EMBL" id="KAH7170152.1"/>
    </source>
</evidence>
<reference evidence="8" key="1">
    <citation type="journal article" date="2021" name="Nat. Commun.">
        <title>Genetic determinants of endophytism in the Arabidopsis root mycobiome.</title>
        <authorList>
            <person name="Mesny F."/>
            <person name="Miyauchi S."/>
            <person name="Thiergart T."/>
            <person name="Pickel B."/>
            <person name="Atanasova L."/>
            <person name="Karlsson M."/>
            <person name="Huettel B."/>
            <person name="Barry K.W."/>
            <person name="Haridas S."/>
            <person name="Chen C."/>
            <person name="Bauer D."/>
            <person name="Andreopoulos W."/>
            <person name="Pangilinan J."/>
            <person name="LaButti K."/>
            <person name="Riley R."/>
            <person name="Lipzen A."/>
            <person name="Clum A."/>
            <person name="Drula E."/>
            <person name="Henrissat B."/>
            <person name="Kohler A."/>
            <person name="Grigoriev I.V."/>
            <person name="Martin F.M."/>
            <person name="Hacquard S."/>
        </authorList>
    </citation>
    <scope>NUCLEOTIDE SEQUENCE</scope>
    <source>
        <strain evidence="8">MPI-CAGE-AT-0147</strain>
    </source>
</reference>
<dbReference type="PANTHER" id="PTHR11802">
    <property type="entry name" value="SERINE PROTEASE FAMILY S10 SERINE CARBOXYPEPTIDASE"/>
    <property type="match status" value="1"/>
</dbReference>
<evidence type="ECO:0000256" key="2">
    <source>
        <dbReference type="ARBA" id="ARBA00022645"/>
    </source>
</evidence>
<dbReference type="GO" id="GO:0006508">
    <property type="term" value="P:proteolysis"/>
    <property type="evidence" value="ECO:0007669"/>
    <property type="project" value="UniProtKB-KW"/>
</dbReference>
<dbReference type="PANTHER" id="PTHR11802:SF3">
    <property type="entry name" value="RETINOID-INDUCIBLE SERINE CARBOXYPEPTIDASE"/>
    <property type="match status" value="1"/>
</dbReference>
<dbReference type="GO" id="GO:0004185">
    <property type="term" value="F:serine-type carboxypeptidase activity"/>
    <property type="evidence" value="ECO:0007669"/>
    <property type="project" value="InterPro"/>
</dbReference>
<dbReference type="EMBL" id="JAGMUV010000002">
    <property type="protein sequence ID" value="KAH7170152.1"/>
    <property type="molecule type" value="Genomic_DNA"/>
</dbReference>
<proteinExistence type="inferred from homology"/>
<comment type="caution">
    <text evidence="8">The sequence shown here is derived from an EMBL/GenBank/DDBJ whole genome shotgun (WGS) entry which is preliminary data.</text>
</comment>
<evidence type="ECO:0000256" key="1">
    <source>
        <dbReference type="ARBA" id="ARBA00009431"/>
    </source>
</evidence>
<dbReference type="SUPFAM" id="SSF53474">
    <property type="entry name" value="alpha/beta-Hydrolases"/>
    <property type="match status" value="1"/>
</dbReference>
<dbReference type="Proteomes" id="UP000738349">
    <property type="component" value="Unassembled WGS sequence"/>
</dbReference>